<dbReference type="OrthoDB" id="870at2759"/>
<dbReference type="GO" id="GO:0006886">
    <property type="term" value="P:intracellular protein transport"/>
    <property type="evidence" value="ECO:0007669"/>
    <property type="project" value="InterPro"/>
</dbReference>
<proteinExistence type="predicted"/>
<dbReference type="InterPro" id="IPR028565">
    <property type="entry name" value="MHD"/>
</dbReference>
<evidence type="ECO:0000313" key="6">
    <source>
        <dbReference type="EMBL" id="CAG8590098.1"/>
    </source>
</evidence>
<dbReference type="PROSITE" id="PS00991">
    <property type="entry name" value="CLAT_ADAPTOR_M_2"/>
    <property type="match status" value="1"/>
</dbReference>
<organism evidence="6 7">
    <name type="scientific">Paraglomus brasilianum</name>
    <dbReference type="NCBI Taxonomy" id="144538"/>
    <lineage>
        <taxon>Eukaryota</taxon>
        <taxon>Fungi</taxon>
        <taxon>Fungi incertae sedis</taxon>
        <taxon>Mucoromycota</taxon>
        <taxon>Glomeromycotina</taxon>
        <taxon>Glomeromycetes</taxon>
        <taxon>Paraglomerales</taxon>
        <taxon>Paraglomeraceae</taxon>
        <taxon>Paraglomus</taxon>
    </lineage>
</organism>
<evidence type="ECO:0000313" key="7">
    <source>
        <dbReference type="Proteomes" id="UP000789739"/>
    </source>
</evidence>
<dbReference type="CDD" id="cd14837">
    <property type="entry name" value="AP3_Mu_N"/>
    <property type="match status" value="1"/>
</dbReference>
<dbReference type="Gene3D" id="2.60.40.1170">
    <property type="entry name" value="Mu homology domain, subdomain B"/>
    <property type="match status" value="2"/>
</dbReference>
<sequence length="878" mass="99136">MTVDSGSITHSGVYAKHLLEIPEDLLALILNHVYSLCVGNCKGSDTFRDVAKFIPYIYVCRRFAQLILPNIWRYVQIVPNTRNAYNLHFVRVLQKDNPTFSYGNYLKTLVVKFTAHLGDERCKNLPITSLLRVVAKHCPNIKQITFEASVSRPSQYSEHTLGYNGSFINEHFEWHLEQASASPWHQFQSLFETAFTRTCLTEVTLVSDFVLVDDKCLIALARHNRKIQTLRLFGDQFTNDGIVTAVGFIGDSLKQLEIVNEIHEFIPNAPLVELCIEQVLSHCTKLQQIYLTGIEYKSADEIIKKEENESTDAPLTNGSIKSPSENTCPLGVIQTCEVDQVTLERLFQHTSKQTLVKVNITSSLGRIKWQRFFVSSILPFAREGILEEMSMMVKGCRTHRFSENTLDARIIMRNIGHTLQISEDIINSLKTNLHCWDVSVGRKDEQTSISERVDFVEERVNLMPAEFDVISRKILIEKHWRGLINRQVVDYFNDLVTKVASPEDVIPVLFTPKYRLVHIYRYGLTFLSPVSNEVDALLVIEFLHRIVDILLEYLGDVSESSIKDNFDVVYQLLEEMMDYGYPLTTEPNALKEMILAPTIINKVMSQVAGVAGVTSVGHHLPNGNLSTIPWRKTGVKYTNNEIYFDIIEEIDAIVDSNGSIVSSETHGSIQANCRLSGMPDLTLSFTNPRVLDDCSFHPCVRYNTWEKDKLLSFIPPDGHFQLMSYRVNIPQNYGLPVFVKPQIQVGTNGGKFDISVSLRNTGGKAVENMLLEIPLGASVSNMYATCNIGSYIFDPATKCVRWDIGKINPVGRTPLLSGDFNTAEGSPETGHPISVQFTINMYPVSGLKVDALKVYVESYKPYKGVRSLTKAGKFQIRT</sequence>
<evidence type="ECO:0000256" key="4">
    <source>
        <dbReference type="ARBA" id="ARBA00023136"/>
    </source>
</evidence>
<dbReference type="GO" id="GO:0016192">
    <property type="term" value="P:vesicle-mediated transport"/>
    <property type="evidence" value="ECO:0007669"/>
    <property type="project" value="InterPro"/>
</dbReference>
<dbReference type="Pfam" id="PF01217">
    <property type="entry name" value="Clat_adaptor_s"/>
    <property type="match status" value="1"/>
</dbReference>
<evidence type="ECO:0000259" key="5">
    <source>
        <dbReference type="PROSITE" id="PS51072"/>
    </source>
</evidence>
<keyword evidence="3" id="KW-0653">Protein transport</keyword>
<name>A0A9N9C776_9GLOM</name>
<dbReference type="GO" id="GO:0012505">
    <property type="term" value="C:endomembrane system"/>
    <property type="evidence" value="ECO:0007669"/>
    <property type="project" value="UniProtKB-SubCell"/>
</dbReference>
<accession>A0A9N9C776</accession>
<dbReference type="InterPro" id="IPR011012">
    <property type="entry name" value="Longin-like_dom_sf"/>
</dbReference>
<reference evidence="6" key="1">
    <citation type="submission" date="2021-06" db="EMBL/GenBank/DDBJ databases">
        <authorList>
            <person name="Kallberg Y."/>
            <person name="Tangrot J."/>
            <person name="Rosling A."/>
        </authorList>
    </citation>
    <scope>NUCLEOTIDE SEQUENCE</scope>
    <source>
        <strain evidence="6">BR232B</strain>
    </source>
</reference>
<gene>
    <name evidence="6" type="ORF">PBRASI_LOCUS7079</name>
</gene>
<keyword evidence="2" id="KW-0813">Transport</keyword>
<dbReference type="PRINTS" id="PR00314">
    <property type="entry name" value="CLATHRINADPT"/>
</dbReference>
<dbReference type="SUPFAM" id="SSF64356">
    <property type="entry name" value="SNARE-like"/>
    <property type="match status" value="1"/>
</dbReference>
<dbReference type="InterPro" id="IPR022775">
    <property type="entry name" value="AP_mu_sigma_su"/>
</dbReference>
<comment type="caution">
    <text evidence="6">The sequence shown here is derived from an EMBL/GenBank/DDBJ whole genome shotgun (WGS) entry which is preliminary data.</text>
</comment>
<evidence type="ECO:0000256" key="1">
    <source>
        <dbReference type="ARBA" id="ARBA00004308"/>
    </source>
</evidence>
<dbReference type="InterPro" id="IPR032675">
    <property type="entry name" value="LRR_dom_sf"/>
</dbReference>
<evidence type="ECO:0000256" key="2">
    <source>
        <dbReference type="ARBA" id="ARBA00022448"/>
    </source>
</evidence>
<keyword evidence="7" id="KW-1185">Reference proteome</keyword>
<dbReference type="AlphaFoldDB" id="A0A9N9C776"/>
<comment type="subcellular location">
    <subcellularLocation>
        <location evidence="1">Endomembrane system</location>
    </subcellularLocation>
</comment>
<dbReference type="Proteomes" id="UP000789739">
    <property type="component" value="Unassembled WGS sequence"/>
</dbReference>
<dbReference type="FunFam" id="3.30.450.60:FF:000002">
    <property type="entry name" value="AP-2 complex subunit mu, putative"/>
    <property type="match status" value="1"/>
</dbReference>
<dbReference type="InterPro" id="IPR001392">
    <property type="entry name" value="Clathrin_mu"/>
</dbReference>
<dbReference type="Pfam" id="PF00928">
    <property type="entry name" value="Adap_comp_sub"/>
    <property type="match status" value="1"/>
</dbReference>
<protein>
    <submittedName>
        <fullName evidence="6">3213_t:CDS:1</fullName>
    </submittedName>
</protein>
<dbReference type="InterPro" id="IPR050431">
    <property type="entry name" value="Adaptor_comp_med_subunit"/>
</dbReference>
<dbReference type="Gene3D" id="3.30.450.60">
    <property type="match status" value="1"/>
</dbReference>
<dbReference type="InterPro" id="IPR036168">
    <property type="entry name" value="AP2_Mu_C_sf"/>
</dbReference>
<dbReference type="SUPFAM" id="SSF52047">
    <property type="entry name" value="RNI-like"/>
    <property type="match status" value="1"/>
</dbReference>
<dbReference type="GO" id="GO:0030131">
    <property type="term" value="C:clathrin adaptor complex"/>
    <property type="evidence" value="ECO:0007669"/>
    <property type="project" value="InterPro"/>
</dbReference>
<keyword evidence="4" id="KW-0472">Membrane</keyword>
<dbReference type="EMBL" id="CAJVPI010001028">
    <property type="protein sequence ID" value="CAG8590098.1"/>
    <property type="molecule type" value="Genomic_DNA"/>
</dbReference>
<dbReference type="PROSITE" id="PS00990">
    <property type="entry name" value="CLAT_ADAPTOR_M_1"/>
    <property type="match status" value="1"/>
</dbReference>
<evidence type="ECO:0000256" key="3">
    <source>
        <dbReference type="ARBA" id="ARBA00022927"/>
    </source>
</evidence>
<dbReference type="PROSITE" id="PS51072">
    <property type="entry name" value="MHD"/>
    <property type="match status" value="1"/>
</dbReference>
<dbReference type="CDD" id="cd09252">
    <property type="entry name" value="AP-3_Mu3_Cterm"/>
    <property type="match status" value="1"/>
</dbReference>
<dbReference type="SUPFAM" id="SSF49447">
    <property type="entry name" value="Second domain of Mu2 adaptin subunit (ap50) of ap2 adaptor"/>
    <property type="match status" value="1"/>
</dbReference>
<dbReference type="PANTHER" id="PTHR10529">
    <property type="entry name" value="AP COMPLEX SUBUNIT MU"/>
    <property type="match status" value="1"/>
</dbReference>
<feature type="domain" description="MHD" evidence="5">
    <location>
        <begin position="639"/>
        <end position="877"/>
    </location>
</feature>
<dbReference type="InterPro" id="IPR018240">
    <property type="entry name" value="Clathrin_mu_CS"/>
</dbReference>
<dbReference type="Gene3D" id="3.80.10.10">
    <property type="entry name" value="Ribonuclease Inhibitor"/>
    <property type="match status" value="1"/>
</dbReference>